<dbReference type="InterPro" id="IPR000182">
    <property type="entry name" value="GNAT_dom"/>
</dbReference>
<comment type="caution">
    <text evidence="2">The sequence shown here is derived from an EMBL/GenBank/DDBJ whole genome shotgun (WGS) entry which is preliminary data.</text>
</comment>
<dbReference type="PROSITE" id="PS51186">
    <property type="entry name" value="GNAT"/>
    <property type="match status" value="1"/>
</dbReference>
<reference evidence="2 3" key="1">
    <citation type="journal article" date="2019" name="Int. J. Syst. Evol. Microbiol.">
        <title>The Global Catalogue of Microorganisms (GCM) 10K type strain sequencing project: providing services to taxonomists for standard genome sequencing and annotation.</title>
        <authorList>
            <consortium name="The Broad Institute Genomics Platform"/>
            <consortium name="The Broad Institute Genome Sequencing Center for Infectious Disease"/>
            <person name="Wu L."/>
            <person name="Ma J."/>
        </authorList>
    </citation>
    <scope>NUCLEOTIDE SEQUENCE [LARGE SCALE GENOMIC DNA]</scope>
    <source>
        <strain evidence="2 3">JCM 16021</strain>
    </source>
</reference>
<evidence type="ECO:0000259" key="1">
    <source>
        <dbReference type="PROSITE" id="PS51186"/>
    </source>
</evidence>
<feature type="domain" description="N-acetyltransferase" evidence="1">
    <location>
        <begin position="120"/>
        <end position="258"/>
    </location>
</feature>
<gene>
    <name evidence="2" type="ORF">GCM10009843_18570</name>
</gene>
<evidence type="ECO:0000313" key="2">
    <source>
        <dbReference type="EMBL" id="GAA2123070.1"/>
    </source>
</evidence>
<dbReference type="Proteomes" id="UP001500575">
    <property type="component" value="Unassembled WGS sequence"/>
</dbReference>
<dbReference type="Gene3D" id="3.40.630.30">
    <property type="match status" value="1"/>
</dbReference>
<accession>A0ABN2Y7N1</accession>
<dbReference type="Pfam" id="PF00583">
    <property type="entry name" value="Acetyltransf_1"/>
    <property type="match status" value="1"/>
</dbReference>
<organism evidence="2 3">
    <name type="scientific">Nocardioides bigeumensis</name>
    <dbReference type="NCBI Taxonomy" id="433657"/>
    <lineage>
        <taxon>Bacteria</taxon>
        <taxon>Bacillati</taxon>
        <taxon>Actinomycetota</taxon>
        <taxon>Actinomycetes</taxon>
        <taxon>Propionibacteriales</taxon>
        <taxon>Nocardioidaceae</taxon>
        <taxon>Nocardioides</taxon>
    </lineage>
</organism>
<protein>
    <recommendedName>
        <fullName evidence="1">N-acetyltransferase domain-containing protein</fullName>
    </recommendedName>
</protein>
<name>A0ABN2Y7N1_9ACTN</name>
<dbReference type="EMBL" id="BAAAQQ010000011">
    <property type="protein sequence ID" value="GAA2123070.1"/>
    <property type="molecule type" value="Genomic_DNA"/>
</dbReference>
<dbReference type="SUPFAM" id="SSF55729">
    <property type="entry name" value="Acyl-CoA N-acyltransferases (Nat)"/>
    <property type="match status" value="1"/>
</dbReference>
<evidence type="ECO:0000313" key="3">
    <source>
        <dbReference type="Proteomes" id="UP001500575"/>
    </source>
</evidence>
<keyword evidence="3" id="KW-1185">Reference proteome</keyword>
<dbReference type="RefSeq" id="WP_344303422.1">
    <property type="nucleotide sequence ID" value="NZ_BAAAQQ010000011.1"/>
</dbReference>
<dbReference type="InterPro" id="IPR016181">
    <property type="entry name" value="Acyl_CoA_acyltransferase"/>
</dbReference>
<dbReference type="CDD" id="cd04301">
    <property type="entry name" value="NAT_SF"/>
    <property type="match status" value="1"/>
</dbReference>
<sequence length="258" mass="27804">MTERFDRAELLQRLERYYDTVPRAAAEPEDVGPFTSFRPGPVTKWQFYARPRLGYDGDFTADDVRRVLARRAEQGLARNVEWVEEVTPTLWAAVAEAVGDKAHRYPLLVRRDLPPSAEPERVSVMTPDHPDLAASVGAVHASFGETDDLEPAELTGQPDLIASGELIMVAAYDDEGVVVGGGSASPRGEVCELMGIGVIPRARGRGLGTATTEALTRATLRSGATTVFLSAGSDGAASIYRRVGFEDVGTACILELDD</sequence>
<proteinExistence type="predicted"/>